<keyword evidence="6" id="KW-1185">Reference proteome</keyword>
<keyword evidence="3 4" id="KW-0560">Oxidoreductase</keyword>
<evidence type="ECO:0000313" key="5">
    <source>
        <dbReference type="EMBL" id="MFC4262332.1"/>
    </source>
</evidence>
<evidence type="ECO:0000256" key="1">
    <source>
        <dbReference type="ARBA" id="ARBA00006926"/>
    </source>
</evidence>
<dbReference type="RefSeq" id="WP_379707688.1">
    <property type="nucleotide sequence ID" value="NZ_JBHSCZ010000001.1"/>
</dbReference>
<keyword evidence="2 4" id="KW-0575">Peroxidase</keyword>
<dbReference type="Pfam" id="PF00255">
    <property type="entry name" value="GSHPx"/>
    <property type="match status" value="1"/>
</dbReference>
<sequence length="171" mass="18773">MLTNILSSILIFIITNFYSLQYKNIDGDVVSVNTYSGKKVLIVNIATTGPYSNQLVGLQQLQQQLGDSLVIIAIPSNSFGNEPNSNAAIKTYCTSQIHSTFIITEKMDVIQSSIHSLPYWLTHISENGAYGNAFSSDFNKFLIDREGNLVGIFSANVAPTDLKIINAINSY</sequence>
<dbReference type="Gene3D" id="3.40.30.10">
    <property type="entry name" value="Glutaredoxin"/>
    <property type="match status" value="1"/>
</dbReference>
<evidence type="ECO:0000256" key="4">
    <source>
        <dbReference type="RuleBase" id="RU000499"/>
    </source>
</evidence>
<proteinExistence type="inferred from homology"/>
<dbReference type="SUPFAM" id="SSF52833">
    <property type="entry name" value="Thioredoxin-like"/>
    <property type="match status" value="1"/>
</dbReference>
<dbReference type="EMBL" id="JBHSCZ010000001">
    <property type="protein sequence ID" value="MFC4262332.1"/>
    <property type="molecule type" value="Genomic_DNA"/>
</dbReference>
<comment type="caution">
    <text evidence="5">The sequence shown here is derived from an EMBL/GenBank/DDBJ whole genome shotgun (WGS) entry which is preliminary data.</text>
</comment>
<evidence type="ECO:0000313" key="6">
    <source>
        <dbReference type="Proteomes" id="UP001595907"/>
    </source>
</evidence>
<evidence type="ECO:0000256" key="3">
    <source>
        <dbReference type="ARBA" id="ARBA00023002"/>
    </source>
</evidence>
<dbReference type="InterPro" id="IPR036249">
    <property type="entry name" value="Thioredoxin-like_sf"/>
</dbReference>
<dbReference type="PANTHER" id="PTHR11592:SF78">
    <property type="entry name" value="GLUTATHIONE PEROXIDASE"/>
    <property type="match status" value="1"/>
</dbReference>
<dbReference type="PIRSF" id="PIRSF000303">
    <property type="entry name" value="Glutathion_perox"/>
    <property type="match status" value="1"/>
</dbReference>
<dbReference type="PROSITE" id="PS51355">
    <property type="entry name" value="GLUTATHIONE_PEROXID_3"/>
    <property type="match status" value="1"/>
</dbReference>
<comment type="similarity">
    <text evidence="1 4">Belongs to the glutathione peroxidase family.</text>
</comment>
<protein>
    <recommendedName>
        <fullName evidence="4">Glutathione peroxidase</fullName>
    </recommendedName>
</protein>
<organism evidence="5 6">
    <name type="scientific">Ferruginibacter yonginensis</name>
    <dbReference type="NCBI Taxonomy" id="1310416"/>
    <lineage>
        <taxon>Bacteria</taxon>
        <taxon>Pseudomonadati</taxon>
        <taxon>Bacteroidota</taxon>
        <taxon>Chitinophagia</taxon>
        <taxon>Chitinophagales</taxon>
        <taxon>Chitinophagaceae</taxon>
        <taxon>Ferruginibacter</taxon>
    </lineage>
</organism>
<dbReference type="InterPro" id="IPR000889">
    <property type="entry name" value="Glutathione_peroxidase"/>
</dbReference>
<reference evidence="6" key="1">
    <citation type="journal article" date="2019" name="Int. J. Syst. Evol. Microbiol.">
        <title>The Global Catalogue of Microorganisms (GCM) 10K type strain sequencing project: providing services to taxonomists for standard genome sequencing and annotation.</title>
        <authorList>
            <consortium name="The Broad Institute Genomics Platform"/>
            <consortium name="The Broad Institute Genome Sequencing Center for Infectious Disease"/>
            <person name="Wu L."/>
            <person name="Ma J."/>
        </authorList>
    </citation>
    <scope>NUCLEOTIDE SEQUENCE [LARGE SCALE GENOMIC DNA]</scope>
    <source>
        <strain evidence="6">CECT 8289</strain>
    </source>
</reference>
<dbReference type="PRINTS" id="PR01011">
    <property type="entry name" value="GLUTPROXDASE"/>
</dbReference>
<dbReference type="PANTHER" id="PTHR11592">
    <property type="entry name" value="GLUTATHIONE PEROXIDASE"/>
    <property type="match status" value="1"/>
</dbReference>
<name>A0ABV8QPY1_9BACT</name>
<accession>A0ABV8QPY1</accession>
<dbReference type="Proteomes" id="UP001595907">
    <property type="component" value="Unassembled WGS sequence"/>
</dbReference>
<evidence type="ECO:0000256" key="2">
    <source>
        <dbReference type="ARBA" id="ARBA00022559"/>
    </source>
</evidence>
<gene>
    <name evidence="5" type="ORF">ACFOWM_05560</name>
</gene>